<gene>
    <name evidence="2" type="ORF">DFA_08872</name>
</gene>
<evidence type="ECO:0000313" key="2">
    <source>
        <dbReference type="EMBL" id="EGG17871.1"/>
    </source>
</evidence>
<protein>
    <recommendedName>
        <fullName evidence="4">Single domain-containing protein</fullName>
    </recommendedName>
</protein>
<reference evidence="3" key="1">
    <citation type="journal article" date="2011" name="Genome Res.">
        <title>Phylogeny-wide analysis of social amoeba genomes highlights ancient origins for complex intercellular communication.</title>
        <authorList>
            <person name="Heidel A.J."/>
            <person name="Lawal H.M."/>
            <person name="Felder M."/>
            <person name="Schilde C."/>
            <person name="Helps N.R."/>
            <person name="Tunggal B."/>
            <person name="Rivero F."/>
            <person name="John U."/>
            <person name="Schleicher M."/>
            <person name="Eichinger L."/>
            <person name="Platzer M."/>
            <person name="Noegel A.A."/>
            <person name="Schaap P."/>
            <person name="Gloeckner G."/>
        </authorList>
    </citation>
    <scope>NUCLEOTIDE SEQUENCE [LARGE SCALE GENOMIC DNA]</scope>
    <source>
        <strain evidence="3">SH3</strain>
    </source>
</reference>
<accession>F4Q4S5</accession>
<dbReference type="GeneID" id="14869961"/>
<organism evidence="2 3">
    <name type="scientific">Cavenderia fasciculata</name>
    <name type="common">Slime mold</name>
    <name type="synonym">Dictyostelium fasciculatum</name>
    <dbReference type="NCBI Taxonomy" id="261658"/>
    <lineage>
        <taxon>Eukaryota</taxon>
        <taxon>Amoebozoa</taxon>
        <taxon>Evosea</taxon>
        <taxon>Eumycetozoa</taxon>
        <taxon>Dictyostelia</taxon>
        <taxon>Acytosteliales</taxon>
        <taxon>Cavenderiaceae</taxon>
        <taxon>Cavenderia</taxon>
    </lineage>
</organism>
<feature type="chain" id="PRO_5003320591" description="Single domain-containing protein" evidence="1">
    <location>
        <begin position="26"/>
        <end position="86"/>
    </location>
</feature>
<dbReference type="KEGG" id="dfa:DFA_08872"/>
<sequence>MNFNFILVIVCLSIITAMCSITVLANQDVYQTQDIQFPRCTRLNDDGSISQCLQFKLRPGCVLVPGTVWADYPICCPKPHCTPILP</sequence>
<keyword evidence="1" id="KW-0732">Signal</keyword>
<dbReference type="AlphaFoldDB" id="F4Q4S5"/>
<feature type="signal peptide" evidence="1">
    <location>
        <begin position="1"/>
        <end position="25"/>
    </location>
</feature>
<proteinExistence type="predicted"/>
<name>F4Q4S5_CACFS</name>
<dbReference type="Proteomes" id="UP000007797">
    <property type="component" value="Unassembled WGS sequence"/>
</dbReference>
<evidence type="ECO:0000256" key="1">
    <source>
        <dbReference type="SAM" id="SignalP"/>
    </source>
</evidence>
<dbReference type="EMBL" id="GL883021">
    <property type="protein sequence ID" value="EGG17871.1"/>
    <property type="molecule type" value="Genomic_DNA"/>
</dbReference>
<evidence type="ECO:0000313" key="3">
    <source>
        <dbReference type="Proteomes" id="UP000007797"/>
    </source>
</evidence>
<dbReference type="RefSeq" id="XP_004356355.1">
    <property type="nucleotide sequence ID" value="XM_004356302.1"/>
</dbReference>
<evidence type="ECO:0008006" key="4">
    <source>
        <dbReference type="Google" id="ProtNLM"/>
    </source>
</evidence>
<keyword evidence="3" id="KW-1185">Reference proteome</keyword>